<dbReference type="GO" id="GO:0000160">
    <property type="term" value="P:phosphorelay signal transduction system"/>
    <property type="evidence" value="ECO:0007669"/>
    <property type="project" value="InterPro"/>
</dbReference>
<evidence type="ECO:0000256" key="1">
    <source>
        <dbReference type="PROSITE-ProRule" id="PRU00110"/>
    </source>
</evidence>
<evidence type="ECO:0000259" key="3">
    <source>
        <dbReference type="PROSITE" id="PS50894"/>
    </source>
</evidence>
<dbReference type="KEGG" id="slr:L21SP2_3266"/>
<feature type="modified residue" description="Phosphohistidine" evidence="1">
    <location>
        <position position="217"/>
    </location>
</feature>
<reference evidence="4 5" key="1">
    <citation type="journal article" date="2015" name="Stand. Genomic Sci.">
        <title>Complete genome sequence and description of Salinispira pacifica gen. nov., sp. nov., a novel spirochaete isolated form a hypersaline microbial mat.</title>
        <authorList>
            <person name="Ben Hania W."/>
            <person name="Joseph M."/>
            <person name="Schumann P."/>
            <person name="Bunk B."/>
            <person name="Fiebig A."/>
            <person name="Sproer C."/>
            <person name="Klenk H.P."/>
            <person name="Fardeau M.L."/>
            <person name="Spring S."/>
        </authorList>
    </citation>
    <scope>NUCLEOTIDE SEQUENCE [LARGE SCALE GENOMIC DNA]</scope>
    <source>
        <strain evidence="4 5">L21-RPul-D2</strain>
    </source>
</reference>
<proteinExistence type="predicted"/>
<dbReference type="CDD" id="cd00088">
    <property type="entry name" value="HPT"/>
    <property type="match status" value="1"/>
</dbReference>
<dbReference type="HOGENOM" id="CLU_1018988_0_0_12"/>
<dbReference type="InterPro" id="IPR008207">
    <property type="entry name" value="Sig_transdc_His_kin_Hpt_dom"/>
</dbReference>
<protein>
    <recommendedName>
        <fullName evidence="3">HPt domain-containing protein</fullName>
    </recommendedName>
</protein>
<dbReference type="PROSITE" id="PS50894">
    <property type="entry name" value="HPT"/>
    <property type="match status" value="1"/>
</dbReference>
<evidence type="ECO:0000313" key="5">
    <source>
        <dbReference type="Proteomes" id="UP000018680"/>
    </source>
</evidence>
<keyword evidence="1" id="KW-0597">Phosphoprotein</keyword>
<sequence>MIPADAPLEELASTLAKLPADAHSEGNFSVQWAFSQGKFQYTPVFSDTAELIRDLLGDIADLGYRSFTVQISSSAEQEDSTAGRENSTAGQEKPGDHQLPRVRYQVQCSRRTLYASGDLDSVLRQLMENREEKLSPRYDVSQYTLHLRCSVLCTEIEYSAREDGVPVDLDELKKKIQDGDMYRTMIQLFKDKTPQRIIEWKKAFQKGDVQEAHRIIHSLKGSAMNISALRLSQLARRLEIALKIHHTDDAEKLLDLVEKELQRVMDYLERNTP</sequence>
<dbReference type="InterPro" id="IPR036641">
    <property type="entry name" value="HPT_dom_sf"/>
</dbReference>
<name>V5WNM5_9SPIO</name>
<evidence type="ECO:0000313" key="4">
    <source>
        <dbReference type="EMBL" id="AHC16606.1"/>
    </source>
</evidence>
<keyword evidence="5" id="KW-1185">Reference proteome</keyword>
<dbReference type="SUPFAM" id="SSF47226">
    <property type="entry name" value="Histidine-containing phosphotransfer domain, HPT domain"/>
    <property type="match status" value="1"/>
</dbReference>
<dbReference type="Proteomes" id="UP000018680">
    <property type="component" value="Chromosome"/>
</dbReference>
<dbReference type="EMBL" id="CP006939">
    <property type="protein sequence ID" value="AHC16606.1"/>
    <property type="molecule type" value="Genomic_DNA"/>
</dbReference>
<dbReference type="Gene3D" id="1.20.120.160">
    <property type="entry name" value="HPT domain"/>
    <property type="match status" value="1"/>
</dbReference>
<dbReference type="AlphaFoldDB" id="V5WNM5"/>
<dbReference type="Pfam" id="PF01627">
    <property type="entry name" value="Hpt"/>
    <property type="match status" value="1"/>
</dbReference>
<dbReference type="GO" id="GO:0004672">
    <property type="term" value="F:protein kinase activity"/>
    <property type="evidence" value="ECO:0007669"/>
    <property type="project" value="UniProtKB-ARBA"/>
</dbReference>
<organism evidence="4 5">
    <name type="scientific">Salinispira pacifica</name>
    <dbReference type="NCBI Taxonomy" id="1307761"/>
    <lineage>
        <taxon>Bacteria</taxon>
        <taxon>Pseudomonadati</taxon>
        <taxon>Spirochaetota</taxon>
        <taxon>Spirochaetia</taxon>
        <taxon>Spirochaetales</taxon>
        <taxon>Spirochaetaceae</taxon>
        <taxon>Salinispira</taxon>
    </lineage>
</organism>
<feature type="region of interest" description="Disordered" evidence="2">
    <location>
        <begin position="74"/>
        <end position="101"/>
    </location>
</feature>
<feature type="domain" description="HPt" evidence="3">
    <location>
        <begin position="178"/>
        <end position="271"/>
    </location>
</feature>
<dbReference type="STRING" id="1307761.L21SP2_3266"/>
<accession>V5WNM5</accession>
<gene>
    <name evidence="4" type="ORF">L21SP2_3266</name>
</gene>
<evidence type="ECO:0000256" key="2">
    <source>
        <dbReference type="SAM" id="MobiDB-lite"/>
    </source>
</evidence>